<reference evidence="2" key="1">
    <citation type="journal article" date="2013" name="Genetics">
        <title>The draft genome and transcriptome of Panagrellus redivivus are shaped by the harsh demands of a free-living lifestyle.</title>
        <authorList>
            <person name="Srinivasan J."/>
            <person name="Dillman A.R."/>
            <person name="Macchietto M.G."/>
            <person name="Heikkinen L."/>
            <person name="Lakso M."/>
            <person name="Fracchia K.M."/>
            <person name="Antoshechkin I."/>
            <person name="Mortazavi A."/>
            <person name="Wong G."/>
            <person name="Sternberg P.W."/>
        </authorList>
    </citation>
    <scope>NUCLEOTIDE SEQUENCE [LARGE SCALE GENOMIC DNA]</scope>
    <source>
        <strain evidence="2">MT8872</strain>
    </source>
</reference>
<feature type="region of interest" description="Disordered" evidence="1">
    <location>
        <begin position="1"/>
        <end position="20"/>
    </location>
</feature>
<organism evidence="2 3">
    <name type="scientific">Panagrellus redivivus</name>
    <name type="common">Microworm</name>
    <dbReference type="NCBI Taxonomy" id="6233"/>
    <lineage>
        <taxon>Eukaryota</taxon>
        <taxon>Metazoa</taxon>
        <taxon>Ecdysozoa</taxon>
        <taxon>Nematoda</taxon>
        <taxon>Chromadorea</taxon>
        <taxon>Rhabditida</taxon>
        <taxon>Tylenchina</taxon>
        <taxon>Panagrolaimomorpha</taxon>
        <taxon>Panagrolaimoidea</taxon>
        <taxon>Panagrolaimidae</taxon>
        <taxon>Panagrellus</taxon>
    </lineage>
</organism>
<reference evidence="3" key="2">
    <citation type="submission" date="2020-10" db="UniProtKB">
        <authorList>
            <consortium name="WormBaseParasite"/>
        </authorList>
    </citation>
    <scope>IDENTIFICATION</scope>
</reference>
<feature type="region of interest" description="Disordered" evidence="1">
    <location>
        <begin position="59"/>
        <end position="89"/>
    </location>
</feature>
<dbReference type="AlphaFoldDB" id="A0A7E4V515"/>
<accession>A0A7E4V515</accession>
<sequence length="116" mass="13186">MHHHITLTSTPPSTQTSSSSEVVIVFGASGWPQYRRHHCHQPPQPLEGVFLFYPQRAGTEGQRRHLAKLKSDSRRECDLRPRRRSGDTPLSNSVVFFAFNTTPPLWSHSSIRPSRA</sequence>
<keyword evidence="2" id="KW-1185">Reference proteome</keyword>
<feature type="compositionally biased region" description="Basic and acidic residues" evidence="1">
    <location>
        <begin position="69"/>
        <end position="86"/>
    </location>
</feature>
<evidence type="ECO:0000256" key="1">
    <source>
        <dbReference type="SAM" id="MobiDB-lite"/>
    </source>
</evidence>
<name>A0A7E4V515_PANRE</name>
<dbReference type="WBParaSite" id="Pan_g16673.t1">
    <property type="protein sequence ID" value="Pan_g16673.t1"/>
    <property type="gene ID" value="Pan_g16673"/>
</dbReference>
<evidence type="ECO:0000313" key="2">
    <source>
        <dbReference type="Proteomes" id="UP000492821"/>
    </source>
</evidence>
<evidence type="ECO:0000313" key="3">
    <source>
        <dbReference type="WBParaSite" id="Pan_g16673.t1"/>
    </source>
</evidence>
<protein>
    <submittedName>
        <fullName evidence="3">Secreted protein</fullName>
    </submittedName>
</protein>
<proteinExistence type="predicted"/>
<dbReference type="Proteomes" id="UP000492821">
    <property type="component" value="Unassembled WGS sequence"/>
</dbReference>